<name>A0A645D1C2_9ZZZZ</name>
<dbReference type="AlphaFoldDB" id="A0A645D1C2"/>
<comment type="caution">
    <text evidence="1">The sequence shown here is derived from an EMBL/GenBank/DDBJ whole genome shotgun (WGS) entry which is preliminary data.</text>
</comment>
<evidence type="ECO:0000313" key="1">
    <source>
        <dbReference type="EMBL" id="MPM82997.1"/>
    </source>
</evidence>
<organism evidence="1">
    <name type="scientific">bioreactor metagenome</name>
    <dbReference type="NCBI Taxonomy" id="1076179"/>
    <lineage>
        <taxon>unclassified sequences</taxon>
        <taxon>metagenomes</taxon>
        <taxon>ecological metagenomes</taxon>
    </lineage>
</organism>
<dbReference type="EMBL" id="VSSQ01031912">
    <property type="protein sequence ID" value="MPM82997.1"/>
    <property type="molecule type" value="Genomic_DNA"/>
</dbReference>
<protein>
    <submittedName>
        <fullName evidence="1">Uncharacterized protein</fullName>
    </submittedName>
</protein>
<accession>A0A645D1C2</accession>
<proteinExistence type="predicted"/>
<sequence length="272" mass="29019">MNAHLVLQRTAENRVALAQRTIGLHLELGHDEQADALGADGRIGQTRQHQVHDVAGEVMLAGRDEDLVAGDLVAAVRQRLGLGAQQAQVGAAMGLGQAHGAGPLAAGQLAQIGLLLLRRAIGMQSLIGAMRQTGIHGPGLIGAVEHFIKRRIEHEGQTLAAILRIAGQCRPATLDELRIRLLEALGRGDLVGLLVQRAALFVAGDIQGKRDIGRKLSRLLDHRVDGVGIDLRVLGNLLIGFGDLEDLVHEELHVTQWRVVAGHLSSPVMVAR</sequence>
<gene>
    <name evidence="1" type="ORF">SDC9_130060</name>
</gene>
<reference evidence="1" key="1">
    <citation type="submission" date="2019-08" db="EMBL/GenBank/DDBJ databases">
        <authorList>
            <person name="Kucharzyk K."/>
            <person name="Murdoch R.W."/>
            <person name="Higgins S."/>
            <person name="Loffler F."/>
        </authorList>
    </citation>
    <scope>NUCLEOTIDE SEQUENCE</scope>
</reference>